<dbReference type="AlphaFoldDB" id="A0AAQ3XAH9"/>
<reference evidence="2 3" key="1">
    <citation type="submission" date="2024-02" db="EMBL/GenBank/DDBJ databases">
        <title>High-quality chromosome-scale genome assembly of Pensacola bahiagrass (Paspalum notatum Flugge var. saurae).</title>
        <authorList>
            <person name="Vega J.M."/>
            <person name="Podio M."/>
            <person name="Orjuela J."/>
            <person name="Siena L.A."/>
            <person name="Pessino S.C."/>
            <person name="Combes M.C."/>
            <person name="Mariac C."/>
            <person name="Albertini E."/>
            <person name="Pupilli F."/>
            <person name="Ortiz J.P.A."/>
            <person name="Leblanc O."/>
        </authorList>
    </citation>
    <scope>NUCLEOTIDE SEQUENCE [LARGE SCALE GENOMIC DNA]</scope>
    <source>
        <strain evidence="2">R1</strain>
        <tissue evidence="2">Leaf</tissue>
    </source>
</reference>
<sequence length="78" mass="8733">MPPAALRLSLLPLTRAMVLSQAFAELLIGGTLPYASTPLMSSFGTPSWTDWCYLRLSNIISQAYAELNDEKQETWERV</sequence>
<keyword evidence="1" id="KW-0732">Signal</keyword>
<accession>A0AAQ3XAH9</accession>
<dbReference type="EMBL" id="CP144752">
    <property type="protein sequence ID" value="WVZ90581.1"/>
    <property type="molecule type" value="Genomic_DNA"/>
</dbReference>
<feature type="signal peptide" evidence="1">
    <location>
        <begin position="1"/>
        <end position="16"/>
    </location>
</feature>
<protein>
    <recommendedName>
        <fullName evidence="4">Secreted protein</fullName>
    </recommendedName>
</protein>
<evidence type="ECO:0000313" key="3">
    <source>
        <dbReference type="Proteomes" id="UP001341281"/>
    </source>
</evidence>
<evidence type="ECO:0000256" key="1">
    <source>
        <dbReference type="SAM" id="SignalP"/>
    </source>
</evidence>
<evidence type="ECO:0000313" key="2">
    <source>
        <dbReference type="EMBL" id="WVZ90581.1"/>
    </source>
</evidence>
<dbReference type="Proteomes" id="UP001341281">
    <property type="component" value="Chromosome 08"/>
</dbReference>
<organism evidence="2 3">
    <name type="scientific">Paspalum notatum var. saurae</name>
    <dbReference type="NCBI Taxonomy" id="547442"/>
    <lineage>
        <taxon>Eukaryota</taxon>
        <taxon>Viridiplantae</taxon>
        <taxon>Streptophyta</taxon>
        <taxon>Embryophyta</taxon>
        <taxon>Tracheophyta</taxon>
        <taxon>Spermatophyta</taxon>
        <taxon>Magnoliopsida</taxon>
        <taxon>Liliopsida</taxon>
        <taxon>Poales</taxon>
        <taxon>Poaceae</taxon>
        <taxon>PACMAD clade</taxon>
        <taxon>Panicoideae</taxon>
        <taxon>Andropogonodae</taxon>
        <taxon>Paspaleae</taxon>
        <taxon>Paspalinae</taxon>
        <taxon>Paspalum</taxon>
    </lineage>
</organism>
<gene>
    <name evidence="2" type="ORF">U9M48_036868</name>
</gene>
<name>A0AAQ3XAH9_PASNO</name>
<keyword evidence="3" id="KW-1185">Reference proteome</keyword>
<feature type="chain" id="PRO_5042862120" description="Secreted protein" evidence="1">
    <location>
        <begin position="17"/>
        <end position="78"/>
    </location>
</feature>
<proteinExistence type="predicted"/>
<evidence type="ECO:0008006" key="4">
    <source>
        <dbReference type="Google" id="ProtNLM"/>
    </source>
</evidence>